<evidence type="ECO:0000256" key="5">
    <source>
        <dbReference type="ARBA" id="ARBA00022723"/>
    </source>
</evidence>
<dbReference type="InterPro" id="IPR002815">
    <property type="entry name" value="Spo11/TopoVI_A"/>
</dbReference>
<keyword evidence="5" id="KW-0479">Metal-binding</keyword>
<evidence type="ECO:0000256" key="3">
    <source>
        <dbReference type="ARBA" id="ARBA00006559"/>
    </source>
</evidence>
<dbReference type="GO" id="GO:0046872">
    <property type="term" value="F:metal ion binding"/>
    <property type="evidence" value="ECO:0007669"/>
    <property type="project" value="UniProtKB-KW"/>
</dbReference>
<dbReference type="GO" id="GO:0003677">
    <property type="term" value="F:DNA binding"/>
    <property type="evidence" value="ECO:0007669"/>
    <property type="project" value="UniProtKB-KW"/>
</dbReference>
<dbReference type="SUPFAM" id="SSF56726">
    <property type="entry name" value="DNA topoisomerase IV, alpha subunit"/>
    <property type="match status" value="1"/>
</dbReference>
<dbReference type="AlphaFoldDB" id="G0TW03"/>
<dbReference type="InterPro" id="IPR036078">
    <property type="entry name" value="Spo11/TopoVI_A_sf"/>
</dbReference>
<dbReference type="GO" id="GO:0042138">
    <property type="term" value="P:meiotic DNA double-strand break formation"/>
    <property type="evidence" value="ECO:0007669"/>
    <property type="project" value="TreeGrafter"/>
</dbReference>
<feature type="domain" description="Spo11/DNA topoisomerase VI subunit A N-terminal" evidence="11">
    <location>
        <begin position="109"/>
        <end position="166"/>
    </location>
</feature>
<dbReference type="Gene3D" id="3.40.1360.10">
    <property type="match status" value="1"/>
</dbReference>
<evidence type="ECO:0000256" key="10">
    <source>
        <dbReference type="SAM" id="MobiDB-lite"/>
    </source>
</evidence>
<dbReference type="Pfam" id="PF04406">
    <property type="entry name" value="TP6A_N"/>
    <property type="match status" value="1"/>
</dbReference>
<dbReference type="InterPro" id="IPR036388">
    <property type="entry name" value="WH-like_DNA-bd_sf"/>
</dbReference>
<protein>
    <recommendedName>
        <fullName evidence="4">DNA topoisomerase (ATP-hydrolyzing)</fullName>
        <ecNumber evidence="4">5.6.2.2</ecNumber>
    </recommendedName>
</protein>
<dbReference type="CDD" id="cd00223">
    <property type="entry name" value="TOPRIM_TopoIIB_SPO"/>
    <property type="match status" value="1"/>
</dbReference>
<dbReference type="Gene3D" id="1.10.10.10">
    <property type="entry name" value="Winged helix-like DNA-binding domain superfamily/Winged helix DNA-binding domain"/>
    <property type="match status" value="1"/>
</dbReference>
<feature type="domain" description="Topoisomerase 6 subunit A/Spo11 TOPRIM" evidence="12">
    <location>
        <begin position="233"/>
        <end position="347"/>
    </location>
</feature>
<sequence>MAANADCVHCSAAAAEKVGASKSVRNSQLMPALAHPVFLSQSVVAANTPLALKEEALRRMEVFVLETLHKLINSGGRCEKRKSSGKNADDTSQLQGQKSREPLLRSVHTRLLVLRYLYSNVQHGLISTQRDIYYRLSRLVPDQGCVNRTLQQLVQQLGIPRQWLGVVPGSRGCVGGTLSFCGVDLRQHTSGGFPLPVRQEELRVTRRRLPREGTTSVSSNTHEGFELFGETRYIIVVEKHAVFFRLMEERIFDLVPCVLLTSHGFPTAAAITLLSNLHRATMEEEGNKKALVPVVALVDYNPSGLSILQQYKHNAGNIQESRLVAVHALRWLGIRGCHIVEEGCREQSVGSPALSGESNARLSAATLAFQRIIRVPFQRFTRRDEVVMSNLITRWDSTWRGCEDSKEACEVWRREAEKMQLLQVKVELETLYDTGMSQGTTGHGFAKWVCRALLRHDYI</sequence>
<dbReference type="InterPro" id="IPR013049">
    <property type="entry name" value="Spo11/TopoVI_A_N"/>
</dbReference>
<comment type="catalytic activity">
    <reaction evidence="1">
        <text>ATP-dependent breakage, passage and rejoining of double-stranded DNA.</text>
        <dbReference type="EC" id="5.6.2.2"/>
    </reaction>
</comment>
<evidence type="ECO:0000259" key="11">
    <source>
        <dbReference type="Pfam" id="PF04406"/>
    </source>
</evidence>
<evidence type="ECO:0000256" key="7">
    <source>
        <dbReference type="ARBA" id="ARBA00023029"/>
    </source>
</evidence>
<dbReference type="PANTHER" id="PTHR10848:SF2">
    <property type="entry name" value="RECOMBINATION PROTEIN SPO11, PUTATIVE-RELATED"/>
    <property type="match status" value="1"/>
</dbReference>
<evidence type="ECO:0000256" key="8">
    <source>
        <dbReference type="ARBA" id="ARBA00023125"/>
    </source>
</evidence>
<dbReference type="VEuPathDB" id="TriTrypDB:TvY486_0503200"/>
<evidence type="ECO:0000256" key="1">
    <source>
        <dbReference type="ARBA" id="ARBA00000185"/>
    </source>
</evidence>
<comment type="cofactor">
    <cofactor evidence="2">
        <name>Mg(2+)</name>
        <dbReference type="ChEBI" id="CHEBI:18420"/>
    </cofactor>
</comment>
<comment type="similarity">
    <text evidence="3">Belongs to the TOP6A family.</text>
</comment>
<evidence type="ECO:0000313" key="13">
    <source>
        <dbReference type="EMBL" id="CCC48119.1"/>
    </source>
</evidence>
<dbReference type="GO" id="GO:0000706">
    <property type="term" value="P:meiotic DNA double-strand break processing"/>
    <property type="evidence" value="ECO:0007669"/>
    <property type="project" value="TreeGrafter"/>
</dbReference>
<evidence type="ECO:0000256" key="4">
    <source>
        <dbReference type="ARBA" id="ARBA00012895"/>
    </source>
</evidence>
<accession>G0TW03</accession>
<proteinExistence type="inferred from homology"/>
<evidence type="ECO:0000256" key="9">
    <source>
        <dbReference type="ARBA" id="ARBA00023235"/>
    </source>
</evidence>
<dbReference type="OMA" id="LGIPRQW"/>
<evidence type="ECO:0000256" key="2">
    <source>
        <dbReference type="ARBA" id="ARBA00001946"/>
    </source>
</evidence>
<dbReference type="EMBL" id="HE573021">
    <property type="protein sequence ID" value="CCC48119.1"/>
    <property type="molecule type" value="Genomic_DNA"/>
</dbReference>
<evidence type="ECO:0000256" key="6">
    <source>
        <dbReference type="ARBA" id="ARBA00022842"/>
    </source>
</evidence>
<dbReference type="GO" id="GO:0003918">
    <property type="term" value="F:DNA topoisomerase type II (double strand cut, ATP-hydrolyzing) activity"/>
    <property type="evidence" value="ECO:0007669"/>
    <property type="project" value="UniProtKB-EC"/>
</dbReference>
<dbReference type="PRINTS" id="PR01550">
    <property type="entry name" value="TOP6AFAMILY"/>
</dbReference>
<feature type="region of interest" description="Disordered" evidence="10">
    <location>
        <begin position="76"/>
        <end position="100"/>
    </location>
</feature>
<dbReference type="EC" id="5.6.2.2" evidence="4"/>
<organism evidence="13">
    <name type="scientific">Trypanosoma vivax (strain Y486)</name>
    <dbReference type="NCBI Taxonomy" id="1055687"/>
    <lineage>
        <taxon>Eukaryota</taxon>
        <taxon>Discoba</taxon>
        <taxon>Euglenozoa</taxon>
        <taxon>Kinetoplastea</taxon>
        <taxon>Metakinetoplastina</taxon>
        <taxon>Trypanosomatida</taxon>
        <taxon>Trypanosomatidae</taxon>
        <taxon>Trypanosoma</taxon>
        <taxon>Duttonella</taxon>
    </lineage>
</organism>
<dbReference type="GO" id="GO:0000228">
    <property type="term" value="C:nuclear chromosome"/>
    <property type="evidence" value="ECO:0007669"/>
    <property type="project" value="TreeGrafter"/>
</dbReference>
<reference evidence="13" key="1">
    <citation type="journal article" date="2012" name="Proc. Natl. Acad. Sci. U.S.A.">
        <title>Antigenic diversity is generated by distinct evolutionary mechanisms in African trypanosome species.</title>
        <authorList>
            <person name="Jackson A.P."/>
            <person name="Berry A."/>
            <person name="Aslett M."/>
            <person name="Allison H.C."/>
            <person name="Burton P."/>
            <person name="Vavrova-Anderson J."/>
            <person name="Brown R."/>
            <person name="Browne H."/>
            <person name="Corton N."/>
            <person name="Hauser H."/>
            <person name="Gamble J."/>
            <person name="Gilderthorp R."/>
            <person name="Marcello L."/>
            <person name="McQuillan J."/>
            <person name="Otto T.D."/>
            <person name="Quail M.A."/>
            <person name="Sanders M.J."/>
            <person name="van Tonder A."/>
            <person name="Ginger M.L."/>
            <person name="Field M.C."/>
            <person name="Barry J.D."/>
            <person name="Hertz-Fowler C."/>
            <person name="Berriman M."/>
        </authorList>
    </citation>
    <scope>NUCLEOTIDE SEQUENCE</scope>
    <source>
        <strain evidence="13">Y486</strain>
    </source>
</reference>
<keyword evidence="6" id="KW-0460">Magnesium</keyword>
<name>G0TW03_TRYVY</name>
<dbReference type="PANTHER" id="PTHR10848">
    <property type="entry name" value="MEIOTIC RECOMBINATION PROTEIN SPO11"/>
    <property type="match status" value="1"/>
</dbReference>
<dbReference type="GO" id="GO:0005524">
    <property type="term" value="F:ATP binding"/>
    <property type="evidence" value="ECO:0007669"/>
    <property type="project" value="InterPro"/>
</dbReference>
<dbReference type="Pfam" id="PF21180">
    <property type="entry name" value="TOP6A-Spo11_Toprim"/>
    <property type="match status" value="1"/>
</dbReference>
<keyword evidence="8" id="KW-0238">DNA-binding</keyword>
<dbReference type="GO" id="GO:0007131">
    <property type="term" value="P:reciprocal meiotic recombination"/>
    <property type="evidence" value="ECO:0007669"/>
    <property type="project" value="TreeGrafter"/>
</dbReference>
<gene>
    <name evidence="13" type="ORF">TVY486_0503200</name>
</gene>
<keyword evidence="7" id="KW-0799">Topoisomerase</keyword>
<evidence type="ECO:0000259" key="12">
    <source>
        <dbReference type="Pfam" id="PF21180"/>
    </source>
</evidence>
<dbReference type="InterPro" id="IPR034136">
    <property type="entry name" value="TOPRIM_Topo6A/Spo11"/>
</dbReference>
<keyword evidence="9" id="KW-0413">Isomerase</keyword>